<comment type="caution">
    <text evidence="1">The sequence shown here is derived from an EMBL/GenBank/DDBJ whole genome shotgun (WGS) entry which is preliminary data.</text>
</comment>
<proteinExistence type="predicted"/>
<organism evidence="1 2">
    <name type="scientific">Boothiomyces macroporosus</name>
    <dbReference type="NCBI Taxonomy" id="261099"/>
    <lineage>
        <taxon>Eukaryota</taxon>
        <taxon>Fungi</taxon>
        <taxon>Fungi incertae sedis</taxon>
        <taxon>Chytridiomycota</taxon>
        <taxon>Chytridiomycota incertae sedis</taxon>
        <taxon>Chytridiomycetes</taxon>
        <taxon>Rhizophydiales</taxon>
        <taxon>Terramycetaceae</taxon>
        <taxon>Boothiomyces</taxon>
    </lineage>
</organism>
<protein>
    <submittedName>
        <fullName evidence="1">Uncharacterized protein</fullName>
    </submittedName>
</protein>
<dbReference type="AlphaFoldDB" id="A0AAD5Y259"/>
<dbReference type="EMBL" id="JADGKB010000066">
    <property type="protein sequence ID" value="KAJ3255432.1"/>
    <property type="molecule type" value="Genomic_DNA"/>
</dbReference>
<keyword evidence="2" id="KW-1185">Reference proteome</keyword>
<accession>A0AAD5Y259</accession>
<name>A0AAD5Y259_9FUNG</name>
<dbReference type="Proteomes" id="UP001210925">
    <property type="component" value="Unassembled WGS sequence"/>
</dbReference>
<reference evidence="1" key="1">
    <citation type="submission" date="2020-05" db="EMBL/GenBank/DDBJ databases">
        <title>Phylogenomic resolution of chytrid fungi.</title>
        <authorList>
            <person name="Stajich J.E."/>
            <person name="Amses K."/>
            <person name="Simmons R."/>
            <person name="Seto K."/>
            <person name="Myers J."/>
            <person name="Bonds A."/>
            <person name="Quandt C.A."/>
            <person name="Barry K."/>
            <person name="Liu P."/>
            <person name="Grigoriev I."/>
            <person name="Longcore J.E."/>
            <person name="James T.Y."/>
        </authorList>
    </citation>
    <scope>NUCLEOTIDE SEQUENCE</scope>
    <source>
        <strain evidence="1">PLAUS21</strain>
    </source>
</reference>
<sequence length="86" mass="9840">MQVNVHNTESSKSGEINLSDFNFDWEMYSPTLVKSLDLKFSIVKFSIFDFDIALNRLFNSDSILQYVSSSDVIGSLSMYFDRIPAL</sequence>
<gene>
    <name evidence="1" type="ORF">HK103_006249</name>
</gene>
<evidence type="ECO:0000313" key="2">
    <source>
        <dbReference type="Proteomes" id="UP001210925"/>
    </source>
</evidence>
<evidence type="ECO:0000313" key="1">
    <source>
        <dbReference type="EMBL" id="KAJ3255432.1"/>
    </source>
</evidence>